<evidence type="ECO:0000256" key="1">
    <source>
        <dbReference type="SAM" id="MobiDB-lite"/>
    </source>
</evidence>
<dbReference type="Pfam" id="PF00498">
    <property type="entry name" value="FHA"/>
    <property type="match status" value="1"/>
</dbReference>
<dbReference type="PROSITE" id="PS50006">
    <property type="entry name" value="FHA_DOMAIN"/>
    <property type="match status" value="1"/>
</dbReference>
<evidence type="ECO:0000313" key="4">
    <source>
        <dbReference type="EMBL" id="GAG33628.1"/>
    </source>
</evidence>
<accession>X0XAD4</accession>
<feature type="compositionally biased region" description="Basic and acidic residues" evidence="1">
    <location>
        <begin position="128"/>
        <end position="142"/>
    </location>
</feature>
<evidence type="ECO:0000256" key="2">
    <source>
        <dbReference type="SAM" id="Phobius"/>
    </source>
</evidence>
<reference evidence="4" key="1">
    <citation type="journal article" date="2014" name="Front. Microbiol.">
        <title>High frequency of phylogenetically diverse reductive dehalogenase-homologous genes in deep subseafloor sedimentary metagenomes.</title>
        <authorList>
            <person name="Kawai M."/>
            <person name="Futagami T."/>
            <person name="Toyoda A."/>
            <person name="Takaki Y."/>
            <person name="Nishi S."/>
            <person name="Hori S."/>
            <person name="Arai W."/>
            <person name="Tsubouchi T."/>
            <person name="Morono Y."/>
            <person name="Uchiyama I."/>
            <person name="Ito T."/>
            <person name="Fujiyama A."/>
            <person name="Inagaki F."/>
            <person name="Takami H."/>
        </authorList>
    </citation>
    <scope>NUCLEOTIDE SEQUENCE</scope>
    <source>
        <strain evidence="4">Expedition CK06-06</strain>
    </source>
</reference>
<dbReference type="InterPro" id="IPR000253">
    <property type="entry name" value="FHA_dom"/>
</dbReference>
<protein>
    <recommendedName>
        <fullName evidence="3">FHA domain-containing protein</fullName>
    </recommendedName>
</protein>
<feature type="region of interest" description="Disordered" evidence="1">
    <location>
        <begin position="127"/>
        <end position="153"/>
    </location>
</feature>
<dbReference type="InterPro" id="IPR008984">
    <property type="entry name" value="SMAD_FHA_dom_sf"/>
</dbReference>
<organism evidence="4">
    <name type="scientific">marine sediment metagenome</name>
    <dbReference type="NCBI Taxonomy" id="412755"/>
    <lineage>
        <taxon>unclassified sequences</taxon>
        <taxon>metagenomes</taxon>
        <taxon>ecological metagenomes</taxon>
    </lineage>
</organism>
<evidence type="ECO:0000259" key="3">
    <source>
        <dbReference type="PROSITE" id="PS50006"/>
    </source>
</evidence>
<comment type="caution">
    <text evidence="4">The sequence shown here is derived from an EMBL/GenBank/DDBJ whole genome shotgun (WGS) entry which is preliminary data.</text>
</comment>
<dbReference type="EMBL" id="BARS01049496">
    <property type="protein sequence ID" value="GAG33628.1"/>
    <property type="molecule type" value="Genomic_DNA"/>
</dbReference>
<dbReference type="SMART" id="SM00240">
    <property type="entry name" value="FHA"/>
    <property type="match status" value="1"/>
</dbReference>
<dbReference type="SUPFAM" id="SSF49879">
    <property type="entry name" value="SMAD/FHA domain"/>
    <property type="match status" value="1"/>
</dbReference>
<name>X0XAD4_9ZZZZ</name>
<keyword evidence="2" id="KW-0472">Membrane</keyword>
<keyword evidence="2" id="KW-0812">Transmembrane</keyword>
<feature type="transmembrane region" description="Helical" evidence="2">
    <location>
        <begin position="162"/>
        <end position="179"/>
    </location>
</feature>
<gene>
    <name evidence="4" type="ORF">S01H1_74034</name>
</gene>
<sequence length="181" mass="19677">FIIMEEDWKITLSCIESPISAFIGKQVVFTNSPISLGRAENNDMVIPDPSASRNHAIIRITSDYTRVFITDVSTPGTEVSGKAVPKGLGSGFTLENGDTIKIGQTVLQYELHLKSSVQSTMVGQIDRGFLDKPPETPAKEPEPVAPVQPVQPEKTQKKSSPVFIGIIVVCLVILIYLLIKG</sequence>
<feature type="non-terminal residue" evidence="4">
    <location>
        <position position="1"/>
    </location>
</feature>
<dbReference type="CDD" id="cd00060">
    <property type="entry name" value="FHA"/>
    <property type="match status" value="1"/>
</dbReference>
<proteinExistence type="predicted"/>
<dbReference type="AlphaFoldDB" id="X0XAD4"/>
<feature type="domain" description="FHA" evidence="3">
    <location>
        <begin position="34"/>
        <end position="84"/>
    </location>
</feature>
<keyword evidence="2" id="KW-1133">Transmembrane helix</keyword>
<dbReference type="Gene3D" id="2.60.200.20">
    <property type="match status" value="1"/>
</dbReference>